<dbReference type="EnsemblMetazoa" id="XM_022814715">
    <property type="protein sequence ID" value="XP_022670450"/>
    <property type="gene ID" value="LOC111254156"/>
</dbReference>
<feature type="domain" description="Peptidase M16 C-terminal" evidence="11">
    <location>
        <begin position="331"/>
        <end position="512"/>
    </location>
</feature>
<dbReference type="Pfam" id="PF16187">
    <property type="entry name" value="Peptidase_M16_M"/>
    <property type="match status" value="1"/>
</dbReference>
<evidence type="ECO:0000256" key="3">
    <source>
        <dbReference type="ARBA" id="ARBA00022670"/>
    </source>
</evidence>
<protein>
    <recommendedName>
        <fullName evidence="15">Nardilysin</fullName>
    </recommendedName>
</protein>
<dbReference type="InParanoid" id="A0A7M7L516"/>
<dbReference type="PANTHER" id="PTHR43690">
    <property type="entry name" value="NARDILYSIN"/>
    <property type="match status" value="1"/>
</dbReference>
<comment type="similarity">
    <text evidence="2 8">Belongs to the peptidase M16 family.</text>
</comment>
<organism evidence="13 14">
    <name type="scientific">Varroa destructor</name>
    <name type="common">Honeybee mite</name>
    <dbReference type="NCBI Taxonomy" id="109461"/>
    <lineage>
        <taxon>Eukaryota</taxon>
        <taxon>Metazoa</taxon>
        <taxon>Ecdysozoa</taxon>
        <taxon>Arthropoda</taxon>
        <taxon>Chelicerata</taxon>
        <taxon>Arachnida</taxon>
        <taxon>Acari</taxon>
        <taxon>Parasitiformes</taxon>
        <taxon>Mesostigmata</taxon>
        <taxon>Gamasina</taxon>
        <taxon>Dermanyssoidea</taxon>
        <taxon>Varroidae</taxon>
        <taxon>Varroa</taxon>
    </lineage>
</organism>
<evidence type="ECO:0000313" key="13">
    <source>
        <dbReference type="EnsemblMetazoa" id="XP_022670450"/>
    </source>
</evidence>
<feature type="compositionally biased region" description="Polar residues" evidence="9">
    <location>
        <begin position="119"/>
        <end position="139"/>
    </location>
</feature>
<feature type="compositionally biased region" description="Polar residues" evidence="9">
    <location>
        <begin position="78"/>
        <end position="92"/>
    </location>
</feature>
<evidence type="ECO:0000259" key="10">
    <source>
        <dbReference type="Pfam" id="PF00675"/>
    </source>
</evidence>
<dbReference type="AlphaFoldDB" id="A0A7M7L516"/>
<dbReference type="FunFam" id="3.30.830.10:FF:000012">
    <property type="entry name" value="Protease 3"/>
    <property type="match status" value="1"/>
</dbReference>
<keyword evidence="3" id="KW-0645">Protease</keyword>
<feature type="compositionally biased region" description="Low complexity" evidence="9">
    <location>
        <begin position="93"/>
        <end position="118"/>
    </location>
</feature>
<evidence type="ECO:0000259" key="11">
    <source>
        <dbReference type="Pfam" id="PF05193"/>
    </source>
</evidence>
<dbReference type="InterPro" id="IPR011249">
    <property type="entry name" value="Metalloenz_LuxS/M16"/>
</dbReference>
<dbReference type="PANTHER" id="PTHR43690:SF18">
    <property type="entry name" value="INSULIN-DEGRADING ENZYME-RELATED"/>
    <property type="match status" value="1"/>
</dbReference>
<dbReference type="OMA" id="WHEPNEY"/>
<dbReference type="GeneID" id="111254156"/>
<dbReference type="OrthoDB" id="952271at2759"/>
<dbReference type="InterPro" id="IPR050626">
    <property type="entry name" value="Peptidase_M16"/>
</dbReference>
<feature type="domain" description="Peptidase M16 C-terminal" evidence="11">
    <location>
        <begin position="807"/>
        <end position="988"/>
    </location>
</feature>
<reference evidence="13" key="1">
    <citation type="submission" date="2021-01" db="UniProtKB">
        <authorList>
            <consortium name="EnsemblMetazoa"/>
        </authorList>
    </citation>
    <scope>IDENTIFICATION</scope>
</reference>
<dbReference type="Proteomes" id="UP000594260">
    <property type="component" value="Unplaced"/>
</dbReference>
<feature type="domain" description="Peptidase M16 middle/third" evidence="12">
    <location>
        <begin position="517"/>
        <end position="800"/>
    </location>
</feature>
<dbReference type="GO" id="GO:0006508">
    <property type="term" value="P:proteolysis"/>
    <property type="evidence" value="ECO:0007669"/>
    <property type="project" value="UniProtKB-KW"/>
</dbReference>
<keyword evidence="4" id="KW-0479">Metal-binding</keyword>
<feature type="compositionally biased region" description="Basic and acidic residues" evidence="9">
    <location>
        <begin position="44"/>
        <end position="64"/>
    </location>
</feature>
<evidence type="ECO:0000259" key="12">
    <source>
        <dbReference type="Pfam" id="PF16187"/>
    </source>
</evidence>
<evidence type="ECO:0008006" key="15">
    <source>
        <dbReference type="Google" id="ProtNLM"/>
    </source>
</evidence>
<dbReference type="InterPro" id="IPR007863">
    <property type="entry name" value="Peptidase_M16_C"/>
</dbReference>
<dbReference type="InterPro" id="IPR032632">
    <property type="entry name" value="Peptidase_M16_M"/>
</dbReference>
<evidence type="ECO:0000256" key="8">
    <source>
        <dbReference type="RuleBase" id="RU004447"/>
    </source>
</evidence>
<dbReference type="Pfam" id="PF00675">
    <property type="entry name" value="Peptidase_M16"/>
    <property type="match status" value="1"/>
</dbReference>
<dbReference type="FunFam" id="3.30.830.10:FF:000005">
    <property type="entry name" value="nardilysin isoform X1"/>
    <property type="match status" value="1"/>
</dbReference>
<dbReference type="SUPFAM" id="SSF63411">
    <property type="entry name" value="LuxS/MPP-like metallohydrolase"/>
    <property type="match status" value="4"/>
</dbReference>
<evidence type="ECO:0000313" key="14">
    <source>
        <dbReference type="Proteomes" id="UP000594260"/>
    </source>
</evidence>
<evidence type="ECO:0000256" key="6">
    <source>
        <dbReference type="ARBA" id="ARBA00022833"/>
    </source>
</evidence>
<dbReference type="FunCoup" id="A0A7M7L516">
    <property type="interactions" value="1021"/>
</dbReference>
<feature type="compositionally biased region" description="Low complexity" evidence="9">
    <location>
        <begin position="147"/>
        <end position="159"/>
    </location>
</feature>
<sequence length="1135" mass="129879">MHMLRSENDKREYRVIELPNKLRALLIQGGDPIIKPHRTPTQDQKYDPNKRDEDDTPTESERGESSSSPSQGLALGGQMSNSETSSTESAKTPSSVSSADGTPSSGSSASVSPGNAVSTDSSCLTDNASPTDNIATTCTKGRGLDIPSFQSDSPQSSASMRGSPSPGASDGKGLFTEKMAAASLTVHCGSLQDPNDIGGVAHYLEHMLFLGSEKYPVENEYTKFIAQQGGTSNAYTNFDSTTFYFEVPPTAFEHALDMFANFFVSPLIREDALDRELQAMDNEFQMNRQYDGARVLEVLMRQAGNHPIGKFSWGNIRSLKEEPARKGVNMRDVLTNFYNSYYSAEVMTLAVQSQHSLDEIERYVKKYFSSIPQRQVEQIKYPEALPYHDNPDFFKLFKIVPVTRRISLTLRWVLPSQRKHYREKVFKYLRYTVSHEAEDGLLDNLRSQQWALDLWASSTDDQNMCSLFTIGITLTEKGGDNLAEVIRFVQQYLHMLRKRGPQKWIWEELRQQAENHFRFKNEENAYSYVCSLSEVMRHCDEKHYLCADELFFEYNPARIQMIMDLMTPDKCNFVYMNHEFQKNAGSFSRLEPWMGTAYEIEELPKEWKELWIDDPKFQEKLKLPHENPYISTDFRIKKDIDVGTVSQRFPVILEDADTQKLWFRKDQKFLRPNTLVNILFATQHTFSTVRESACVGLLVDVFKILIARVSTYAEEASLCHHLSEAEMGLNLSFSGFNHKLPLLIETVLKTLSSIDCSAELFQTVKADRLKYYFNCVIDNSSLAEDVWSYIIQPRNSLYHDRHTVIQSISQNDFIQWTKDVFGSAFLEVYVHGNVTSLDAKDILSMILKNFPERPDKKKPSPLTHVRIDGQTCIRILGINPEATNSFITNHYVYGPAHFYEESLISLFVMFMEERCFTQLRTEDQLGYDAACYVRNSYRVLGFSIGVSPPADKFTLSEVDKRIEAFLDHMVIVFEELSKDEFDTTRESLIKQKSCADLSMDDEVTRNWSEIADFRYIFDRLRLEIKFLETLEMSKFKPWALNVIGRKRQDRKKLSVQVVGHGKVALEECEGGAEIWRQRTSVVSPQPDITKMPPMQLLKPLDGCACQKYIDNLSAYCSSLTFHSPVYVHPSDPFSF</sequence>
<dbReference type="InterPro" id="IPR001431">
    <property type="entry name" value="Pept_M16_Zn_BS"/>
</dbReference>
<keyword evidence="6" id="KW-0862">Zinc</keyword>
<evidence type="ECO:0000256" key="9">
    <source>
        <dbReference type="SAM" id="MobiDB-lite"/>
    </source>
</evidence>
<evidence type="ECO:0000256" key="5">
    <source>
        <dbReference type="ARBA" id="ARBA00022801"/>
    </source>
</evidence>
<dbReference type="GO" id="GO:0004222">
    <property type="term" value="F:metalloendopeptidase activity"/>
    <property type="evidence" value="ECO:0007669"/>
    <property type="project" value="InterPro"/>
</dbReference>
<evidence type="ECO:0000256" key="7">
    <source>
        <dbReference type="ARBA" id="ARBA00023049"/>
    </source>
</evidence>
<dbReference type="RefSeq" id="XP_022670450.1">
    <property type="nucleotide sequence ID" value="XM_022814715.1"/>
</dbReference>
<evidence type="ECO:0000256" key="1">
    <source>
        <dbReference type="ARBA" id="ARBA00001947"/>
    </source>
</evidence>
<dbReference type="PROSITE" id="PS00143">
    <property type="entry name" value="INSULINASE"/>
    <property type="match status" value="1"/>
</dbReference>
<evidence type="ECO:0000256" key="2">
    <source>
        <dbReference type="ARBA" id="ARBA00007261"/>
    </source>
</evidence>
<dbReference type="Pfam" id="PF05193">
    <property type="entry name" value="Peptidase_M16_C"/>
    <property type="match status" value="2"/>
</dbReference>
<name>A0A7M7L516_VARDE</name>
<dbReference type="GO" id="GO:0046872">
    <property type="term" value="F:metal ion binding"/>
    <property type="evidence" value="ECO:0007669"/>
    <property type="project" value="UniProtKB-KW"/>
</dbReference>
<comment type="cofactor">
    <cofactor evidence="1">
        <name>Zn(2+)</name>
        <dbReference type="ChEBI" id="CHEBI:29105"/>
    </cofactor>
</comment>
<feature type="region of interest" description="Disordered" evidence="9">
    <location>
        <begin position="29"/>
        <end position="173"/>
    </location>
</feature>
<keyword evidence="14" id="KW-1185">Reference proteome</keyword>
<accession>A0A7M7L516</accession>
<keyword evidence="5" id="KW-0378">Hydrolase</keyword>
<keyword evidence="7" id="KW-0482">Metalloprotease</keyword>
<proteinExistence type="inferred from homology"/>
<feature type="domain" description="Peptidase M16 N-terminal" evidence="10">
    <location>
        <begin position="177"/>
        <end position="303"/>
    </location>
</feature>
<evidence type="ECO:0000256" key="4">
    <source>
        <dbReference type="ARBA" id="ARBA00022723"/>
    </source>
</evidence>
<dbReference type="Gene3D" id="3.30.830.10">
    <property type="entry name" value="Metalloenzyme, LuxS/M16 peptidase-like"/>
    <property type="match status" value="4"/>
</dbReference>
<dbReference type="InterPro" id="IPR011765">
    <property type="entry name" value="Pept_M16_N"/>
</dbReference>
<dbReference type="KEGG" id="vde:111254156"/>